<evidence type="ECO:0000256" key="3">
    <source>
        <dbReference type="SAM" id="MobiDB-lite"/>
    </source>
</evidence>
<evidence type="ECO:0000313" key="4">
    <source>
        <dbReference type="EMBL" id="KAK3248911.1"/>
    </source>
</evidence>
<dbReference type="Gene3D" id="1.25.10.10">
    <property type="entry name" value="Leucine-rich Repeat Variant"/>
    <property type="match status" value="1"/>
</dbReference>
<dbReference type="PANTHER" id="PTHR23315">
    <property type="entry name" value="U BOX DOMAIN-CONTAINING"/>
    <property type="match status" value="1"/>
</dbReference>
<name>A0AAE0C5Q0_9CHLO</name>
<organism evidence="4 5">
    <name type="scientific">Cymbomonas tetramitiformis</name>
    <dbReference type="NCBI Taxonomy" id="36881"/>
    <lineage>
        <taxon>Eukaryota</taxon>
        <taxon>Viridiplantae</taxon>
        <taxon>Chlorophyta</taxon>
        <taxon>Pyramimonadophyceae</taxon>
        <taxon>Pyramimonadales</taxon>
        <taxon>Pyramimonadaceae</taxon>
        <taxon>Cymbomonas</taxon>
    </lineage>
</organism>
<dbReference type="PROSITE" id="PS50176">
    <property type="entry name" value="ARM_REPEAT"/>
    <property type="match status" value="1"/>
</dbReference>
<dbReference type="InterPro" id="IPR011989">
    <property type="entry name" value="ARM-like"/>
</dbReference>
<accession>A0AAE0C5Q0</accession>
<dbReference type="SUPFAM" id="SSF48371">
    <property type="entry name" value="ARM repeat"/>
    <property type="match status" value="2"/>
</dbReference>
<dbReference type="SMART" id="SM00185">
    <property type="entry name" value="ARM"/>
    <property type="match status" value="4"/>
</dbReference>
<keyword evidence="5" id="KW-1185">Reference proteome</keyword>
<feature type="region of interest" description="Disordered" evidence="3">
    <location>
        <begin position="329"/>
        <end position="355"/>
    </location>
</feature>
<dbReference type="InterPro" id="IPR000225">
    <property type="entry name" value="Armadillo"/>
</dbReference>
<gene>
    <name evidence="4" type="ORF">CYMTET_41643</name>
</gene>
<comment type="caution">
    <text evidence="4">The sequence shown here is derived from an EMBL/GenBank/DDBJ whole genome shotgun (WGS) entry which is preliminary data.</text>
</comment>
<dbReference type="Proteomes" id="UP001190700">
    <property type="component" value="Unassembled WGS sequence"/>
</dbReference>
<dbReference type="Pfam" id="PF00514">
    <property type="entry name" value="Arm"/>
    <property type="match status" value="1"/>
</dbReference>
<proteinExistence type="predicted"/>
<evidence type="ECO:0000256" key="2">
    <source>
        <dbReference type="PROSITE-ProRule" id="PRU00259"/>
    </source>
</evidence>
<feature type="repeat" description="ARM" evidence="2">
    <location>
        <begin position="316"/>
        <end position="380"/>
    </location>
</feature>
<dbReference type="EMBL" id="LGRX02027715">
    <property type="protein sequence ID" value="KAK3248911.1"/>
    <property type="molecule type" value="Genomic_DNA"/>
</dbReference>
<dbReference type="InterPro" id="IPR016024">
    <property type="entry name" value="ARM-type_fold"/>
</dbReference>
<reference evidence="4 5" key="1">
    <citation type="journal article" date="2015" name="Genome Biol. Evol.">
        <title>Comparative Genomics of a Bacterivorous Green Alga Reveals Evolutionary Causalities and Consequences of Phago-Mixotrophic Mode of Nutrition.</title>
        <authorList>
            <person name="Burns J.A."/>
            <person name="Paasch A."/>
            <person name="Narechania A."/>
            <person name="Kim E."/>
        </authorList>
    </citation>
    <scope>NUCLEOTIDE SEQUENCE [LARGE SCALE GENOMIC DNA]</scope>
    <source>
        <strain evidence="4 5">PLY_AMNH</strain>
    </source>
</reference>
<dbReference type="PANTHER" id="PTHR23315:SF7">
    <property type="entry name" value="U-BOX DOMAIN-CONTAINING PROTEIN 4"/>
    <property type="match status" value="1"/>
</dbReference>
<protein>
    <submittedName>
        <fullName evidence="4">Uncharacterized protein</fullName>
    </submittedName>
</protein>
<dbReference type="AlphaFoldDB" id="A0AAE0C5Q0"/>
<evidence type="ECO:0000313" key="5">
    <source>
        <dbReference type="Proteomes" id="UP001190700"/>
    </source>
</evidence>
<evidence type="ECO:0000256" key="1">
    <source>
        <dbReference type="ARBA" id="ARBA00022786"/>
    </source>
</evidence>
<keyword evidence="1" id="KW-0833">Ubl conjugation pathway</keyword>
<sequence>MHFCPACSLPGLARQREASGAALGKSRWPAMLKRPGHERELAGPAFLQESAEVAELCSVLPAGVNPGPAPHVRRVRAGVQGRPGVMKELLARDNLRIIQVLAHSLSAQARSDSALCLKRCISVATGDAATAEQLKQRLIDNACVESCVEVLATGGASCTSAVKQFSSIMVENIAALLHKLIQNEQAKQIAISCDCIQVLSKLIAGELKLAGEITLMAKASAAGCLCLLTVPQGFQTDLMDTISQFVRMQPPNGDKSASGSAQLSDEAMPETWSAFNFSTADLSNEDLENSAEAQNAIVDAVSKGLEVQVKLVADAGAIPALVKLCAGPAAPEGAGGKKPKKGKEPPLPPGMAEAQSSAAGCLRHLSLFDENRKAIVKAGGVPILAKLLESKTAQTRLHAQGTLLNLGADESSHAPMMAAKVPEHISTLSSPTKIADIAAQELAARAKEEAKLEGRSGKLEL</sequence>